<gene>
    <name evidence="11" type="ORF">AFUS01_LOCUS43022</name>
</gene>
<dbReference type="FunFam" id="3.30.160.60:FF:000624">
    <property type="entry name" value="zinc finger protein 697"/>
    <property type="match status" value="1"/>
</dbReference>
<dbReference type="PROSITE" id="PS00028">
    <property type="entry name" value="ZINC_FINGER_C2H2_1"/>
    <property type="match status" value="3"/>
</dbReference>
<name>A0A8J2LK30_9HEXA</name>
<evidence type="ECO:0000259" key="10">
    <source>
        <dbReference type="PROSITE" id="PS50157"/>
    </source>
</evidence>
<evidence type="ECO:0000256" key="8">
    <source>
        <dbReference type="SAM" id="MobiDB-lite"/>
    </source>
</evidence>
<keyword evidence="5" id="KW-0539">Nucleus</keyword>
<evidence type="ECO:0000256" key="2">
    <source>
        <dbReference type="ARBA" id="ARBA00022737"/>
    </source>
</evidence>
<dbReference type="CDD" id="cd18186">
    <property type="entry name" value="BTB_POZ_ZBTB_KLHL-like"/>
    <property type="match status" value="1"/>
</dbReference>
<keyword evidence="2" id="KW-0677">Repeat</keyword>
<dbReference type="OrthoDB" id="6077919at2759"/>
<evidence type="ECO:0000259" key="9">
    <source>
        <dbReference type="PROSITE" id="PS50097"/>
    </source>
</evidence>
<evidence type="ECO:0000256" key="3">
    <source>
        <dbReference type="ARBA" id="ARBA00022771"/>
    </source>
</evidence>
<feature type="domain" description="C2H2-type" evidence="10">
    <location>
        <begin position="488"/>
        <end position="515"/>
    </location>
</feature>
<dbReference type="PANTHER" id="PTHR24394:SF44">
    <property type="entry name" value="ZINC FINGER PROTEIN 271-LIKE"/>
    <property type="match status" value="1"/>
</dbReference>
<evidence type="ECO:0000256" key="4">
    <source>
        <dbReference type="ARBA" id="ARBA00022833"/>
    </source>
</evidence>
<evidence type="ECO:0000256" key="1">
    <source>
        <dbReference type="ARBA" id="ARBA00022723"/>
    </source>
</evidence>
<dbReference type="PROSITE" id="PS50157">
    <property type="entry name" value="ZINC_FINGER_C2H2_2"/>
    <property type="match status" value="5"/>
</dbReference>
<dbReference type="InterPro" id="IPR013087">
    <property type="entry name" value="Znf_C2H2_type"/>
</dbReference>
<dbReference type="AlphaFoldDB" id="A0A8J2LK30"/>
<dbReference type="SMART" id="SM00355">
    <property type="entry name" value="ZnF_C2H2"/>
    <property type="match status" value="6"/>
</dbReference>
<evidence type="ECO:0000313" key="11">
    <source>
        <dbReference type="EMBL" id="CAG7833393.1"/>
    </source>
</evidence>
<comment type="caution">
    <text evidence="11">The sequence shown here is derived from an EMBL/GenBank/DDBJ whole genome shotgun (WGS) entry which is preliminary data.</text>
</comment>
<feature type="domain" description="C2H2-type" evidence="10">
    <location>
        <begin position="529"/>
        <end position="558"/>
    </location>
</feature>
<keyword evidence="12" id="KW-1185">Reference proteome</keyword>
<keyword evidence="3 6" id="KW-0863">Zinc-finger</keyword>
<evidence type="ECO:0000256" key="5">
    <source>
        <dbReference type="ARBA" id="ARBA00023242"/>
    </source>
</evidence>
<dbReference type="Pfam" id="PF00651">
    <property type="entry name" value="BTB"/>
    <property type="match status" value="1"/>
</dbReference>
<dbReference type="FunFam" id="3.30.160.60:FF:000448">
    <property type="entry name" value="RE1-silencing transcription factor A"/>
    <property type="match status" value="1"/>
</dbReference>
<accession>A0A8J2LK30</accession>
<evidence type="ECO:0000256" key="6">
    <source>
        <dbReference type="PROSITE-ProRule" id="PRU00042"/>
    </source>
</evidence>
<keyword evidence="7" id="KW-0175">Coiled coil</keyword>
<organism evidence="11 12">
    <name type="scientific">Allacma fusca</name>
    <dbReference type="NCBI Taxonomy" id="39272"/>
    <lineage>
        <taxon>Eukaryota</taxon>
        <taxon>Metazoa</taxon>
        <taxon>Ecdysozoa</taxon>
        <taxon>Arthropoda</taxon>
        <taxon>Hexapoda</taxon>
        <taxon>Collembola</taxon>
        <taxon>Symphypleona</taxon>
        <taxon>Sminthuridae</taxon>
        <taxon>Allacma</taxon>
    </lineage>
</organism>
<sequence length="749" mass="86573">MEATEVMLTQGSEVHLDQSLLQIPGLTGTSTITSNALTFTETQNANEIMEQMKKQRDQDRYCDVVLYVQGKQFRAHRNILAACSPYFSSIFKNNRVVRESLAVACQEPEIFQTFLNYMYTGSVTIEKSNVGELLRLANHFLMVKLKGYCGEYLERFLDAENCISMREVADKFSMTNLSKLSVAFVQNNLAEVINHEMMMDLSVKQIENFVNEKAWSIPHDACVKLMSRWVCHDLQTRERDFKQLLTNIDWNMMDPNIIVDYIDQEPLFGSSERCFYYVLHSLAEKGIQVQKYEQMYQALQQRFGQELDQPLSFGDNLLQMAFNSAMEGLQVPADSTIMMSDGREVRLWGGKWLFNDSSSKPRESKPKKTGPLTIEQRRRRYLEQIRKNRKSKRWVVVRLDNPKRRKIEKNELLADSSGDEECDPIQTPNGYRCHLCPFHSKKVSKLERHLAVIHAHDVTYRCPECGFTCKWNREYFLHMKSHFEGPPYKCQTCEYTCLKIGSLMAHRVTHLDLKPFQCSECDYKCRKLYRCQDTTCKYTTNKKSQLDSHMRSHAGVRPHVCSICGRRFLEKSHLVRHERIHFNERPFKCEECDYASTRRDKLKEHKTRHHGANASAKSPYKPRPHKNNKQIVSNQEQTLVYAKKSTVQQQQQAQQQSSTSAQQQQQSQQQQQEQAASVTAVANASGELEFIIPHAHITTAEGGSAYAQLAQASTIDLQQMANAAGIVQLRPFQPVRYRILTVLTKFLNV</sequence>
<feature type="domain" description="C2H2-type" evidence="10">
    <location>
        <begin position="587"/>
        <end position="614"/>
    </location>
</feature>
<dbReference type="Pfam" id="PF07707">
    <property type="entry name" value="BACK"/>
    <property type="match status" value="1"/>
</dbReference>
<feature type="domain" description="BTB" evidence="9">
    <location>
        <begin position="62"/>
        <end position="127"/>
    </location>
</feature>
<dbReference type="EMBL" id="CAJVCH010569864">
    <property type="protein sequence ID" value="CAG7833393.1"/>
    <property type="molecule type" value="Genomic_DNA"/>
</dbReference>
<dbReference type="PANTHER" id="PTHR24394">
    <property type="entry name" value="ZINC FINGER PROTEIN"/>
    <property type="match status" value="1"/>
</dbReference>
<feature type="domain" description="C2H2-type" evidence="10">
    <location>
        <begin position="559"/>
        <end position="586"/>
    </location>
</feature>
<protein>
    <submittedName>
        <fullName evidence="11">Uncharacterized protein</fullName>
    </submittedName>
</protein>
<evidence type="ECO:0000256" key="7">
    <source>
        <dbReference type="SAM" id="Coils"/>
    </source>
</evidence>
<dbReference type="PROSITE" id="PS50097">
    <property type="entry name" value="BTB"/>
    <property type="match status" value="1"/>
</dbReference>
<proteinExistence type="predicted"/>
<keyword evidence="4" id="KW-0862">Zinc</keyword>
<feature type="domain" description="C2H2-type" evidence="10">
    <location>
        <begin position="460"/>
        <end position="487"/>
    </location>
</feature>
<evidence type="ECO:0000313" key="12">
    <source>
        <dbReference type="Proteomes" id="UP000708208"/>
    </source>
</evidence>
<dbReference type="GO" id="GO:0008270">
    <property type="term" value="F:zinc ion binding"/>
    <property type="evidence" value="ECO:0007669"/>
    <property type="project" value="UniProtKB-KW"/>
</dbReference>
<dbReference type="SMART" id="SM00875">
    <property type="entry name" value="BACK"/>
    <property type="match status" value="1"/>
</dbReference>
<dbReference type="SMART" id="SM00225">
    <property type="entry name" value="BTB"/>
    <property type="match status" value="1"/>
</dbReference>
<keyword evidence="1" id="KW-0479">Metal-binding</keyword>
<dbReference type="InterPro" id="IPR011705">
    <property type="entry name" value="BACK"/>
</dbReference>
<feature type="region of interest" description="Disordered" evidence="8">
    <location>
        <begin position="600"/>
        <end position="627"/>
    </location>
</feature>
<dbReference type="InterPro" id="IPR000210">
    <property type="entry name" value="BTB/POZ_dom"/>
</dbReference>
<reference evidence="11" key="1">
    <citation type="submission" date="2021-06" db="EMBL/GenBank/DDBJ databases">
        <authorList>
            <person name="Hodson N. C."/>
            <person name="Mongue J. A."/>
            <person name="Jaron S. K."/>
        </authorList>
    </citation>
    <scope>NUCLEOTIDE SEQUENCE</scope>
</reference>
<dbReference type="Proteomes" id="UP000708208">
    <property type="component" value="Unassembled WGS sequence"/>
</dbReference>
<feature type="coiled-coil region" evidence="7">
    <location>
        <begin position="282"/>
        <end position="309"/>
    </location>
</feature>